<evidence type="ECO:0000313" key="2">
    <source>
        <dbReference type="Proteomes" id="UP000190827"/>
    </source>
</evidence>
<dbReference type="CDD" id="cd11579">
    <property type="entry name" value="Glyco_tran_WbsX"/>
    <property type="match status" value="1"/>
</dbReference>
<organism evidence="1 2">
    <name type="scientific">Plantibacter cousiniae</name>
    <name type="common">nom. nud.</name>
    <dbReference type="NCBI Taxonomy" id="199709"/>
    <lineage>
        <taxon>Bacteria</taxon>
        <taxon>Bacillati</taxon>
        <taxon>Actinomycetota</taxon>
        <taxon>Actinomycetes</taxon>
        <taxon>Micrococcales</taxon>
        <taxon>Microbacteriaceae</taxon>
        <taxon>Plantibacter</taxon>
    </lineage>
</organism>
<reference evidence="1 2" key="1">
    <citation type="submission" date="2017-02" db="EMBL/GenBank/DDBJ databases">
        <authorList>
            <person name="Varghese N."/>
            <person name="Submissions S."/>
        </authorList>
    </citation>
    <scope>NUCLEOTIDE SEQUENCE [LARGE SCALE GENOMIC DNA]</scope>
    <source>
        <strain evidence="1 2">VKM Ac-1787</strain>
    </source>
</reference>
<comment type="caution">
    <text evidence="1">The sequence shown here is derived from an EMBL/GenBank/DDBJ whole genome shotgun (WGS) entry which is preliminary data.</text>
</comment>
<proteinExistence type="predicted"/>
<dbReference type="Gene3D" id="3.20.20.80">
    <property type="entry name" value="Glycosidases"/>
    <property type="match status" value="1"/>
</dbReference>
<name>A0ABY1LQU3_9MICO</name>
<dbReference type="Pfam" id="PF14307">
    <property type="entry name" value="Glyco_tran_WbsX"/>
    <property type="match status" value="1"/>
</dbReference>
<dbReference type="RefSeq" id="WP_079707295.1">
    <property type="nucleotide sequence ID" value="NZ_FUZO01000003.1"/>
</dbReference>
<protein>
    <submittedName>
        <fullName evidence="1">Rhamnan synthesis protein F</fullName>
    </submittedName>
</protein>
<accession>A0ABY1LQU3</accession>
<dbReference type="PANTHER" id="PTHR41244">
    <property type="entry name" value="RHAMNAN SYNTHESIS F"/>
    <property type="match status" value="1"/>
</dbReference>
<dbReference type="InterPro" id="IPR032719">
    <property type="entry name" value="WbsX"/>
</dbReference>
<dbReference type="PANTHER" id="PTHR41244:SF1">
    <property type="entry name" value="GLYCOSYLTRANSFERASE"/>
    <property type="match status" value="1"/>
</dbReference>
<gene>
    <name evidence="1" type="ORF">SAMN06295973_3652</name>
</gene>
<sequence>MRRITPGGAKRFAGRKMISAGVKLAELDPAIVQHHVPTAYPAGFENWLRRRNDRLTSLFPSEWRMREPSTVPAARVAVVVHVFYAELVPEILHELQHLPVEFDLIVTNATGVPLDLDTSSLDRVGRVEVYEVNNQGRDILPLVSLVNADILEPYELVLKIHTKRSAWRAEHTELSGTGDEWRRSLYAGLLGSPEHVESILSAFAGDPSLGLLTADGNLVGPEFWGGDQQIVEALLKRLQLELEPETLHFASGSVYWVRGFILQGLRALQLSEWDFEEEAGQVDATTAHGVERLIGIVTEEAGYDLREVGSLTASSTDVESDGWKRFRRDAEVAPRARAVPFYLPQFHAFPENDQWWGTGFTEWSNVAGAQAIYEGQNQPLLPSDFGFYDLRAPGTRRKQYDLAQSMGIEGFMYYYYWFAGKKLMNLPVEQLVADSDDEPFCIMWANENFTRRWDGRSTNVLIGQDYERVPATQFIHDVIDLLTDDRYIRVDGRPVLGVYRITQIPEYRSVVAYWRQVAREAGLDDLLLLSVDVSGAFDGVEGDLSEHGMDAYMEFAPHNKLWSPWDRADTEFDDRFQGNTFRYDAMVENAELTLLEGVSDDRYPGVMVNYDNTARRQWQPDLWWGSNPYTFRRWFDAAVSAVADRDHEHRLVFVNAWNEWAESAVLEPTLRFGKSYLMAIRDVLYR</sequence>
<dbReference type="EMBL" id="FUZO01000003">
    <property type="protein sequence ID" value="SKC74407.1"/>
    <property type="molecule type" value="Genomic_DNA"/>
</dbReference>
<dbReference type="Proteomes" id="UP000190827">
    <property type="component" value="Unassembled WGS sequence"/>
</dbReference>
<keyword evidence="2" id="KW-1185">Reference proteome</keyword>
<dbReference type="Pfam" id="PF05045">
    <property type="entry name" value="RgpF"/>
    <property type="match status" value="1"/>
</dbReference>
<evidence type="ECO:0000313" key="1">
    <source>
        <dbReference type="EMBL" id="SKC74407.1"/>
    </source>
</evidence>
<dbReference type="InterPro" id="IPR007739">
    <property type="entry name" value="RgpF"/>
</dbReference>